<comment type="caution">
    <text evidence="1">The sequence shown here is derived from an EMBL/GenBank/DDBJ whole genome shotgun (WGS) entry which is preliminary data.</text>
</comment>
<protein>
    <submittedName>
        <fullName evidence="1">Uncharacterized protein</fullName>
    </submittedName>
</protein>
<organism evidence="1 2">
    <name type="scientific">Peronosclerospora sorghi</name>
    <dbReference type="NCBI Taxonomy" id="230839"/>
    <lineage>
        <taxon>Eukaryota</taxon>
        <taxon>Sar</taxon>
        <taxon>Stramenopiles</taxon>
        <taxon>Oomycota</taxon>
        <taxon>Peronosporomycetes</taxon>
        <taxon>Peronosporales</taxon>
        <taxon>Peronosporaceae</taxon>
        <taxon>Peronosclerospora</taxon>
    </lineage>
</organism>
<evidence type="ECO:0000313" key="1">
    <source>
        <dbReference type="EMBL" id="KAI9917619.1"/>
    </source>
</evidence>
<dbReference type="EMBL" id="CM047592">
    <property type="protein sequence ID" value="KAI9917619.1"/>
    <property type="molecule type" value="Genomic_DNA"/>
</dbReference>
<keyword evidence="2" id="KW-1185">Reference proteome</keyword>
<evidence type="ECO:0000313" key="2">
    <source>
        <dbReference type="Proteomes" id="UP001163321"/>
    </source>
</evidence>
<name>A0ACC0WFN3_9STRA</name>
<proteinExistence type="predicted"/>
<sequence length="146" mass="17482">MYVLREMNMYELKPGVEVENWLKTLETKRRRMEDLIHRVSYEIFANLIQMLVDGIYLDVIRPIESFARDKCHAPLVENTVSAIRSEIIVNKYMQKREQELDKEEKAQPSIHMVVRSGQGSKKSKQFSKNDKRFAEAIRRRRKKRRN</sequence>
<reference evidence="1 2" key="1">
    <citation type="journal article" date="2022" name="bioRxiv">
        <title>The genome of the oomycete Peronosclerospora sorghi, a cosmopolitan pathogen of maize and sorghum, is inflated with dispersed pseudogenes.</title>
        <authorList>
            <person name="Fletcher K."/>
            <person name="Martin F."/>
            <person name="Isakeit T."/>
            <person name="Cavanaugh K."/>
            <person name="Magill C."/>
            <person name="Michelmore R."/>
        </authorList>
    </citation>
    <scope>NUCLEOTIDE SEQUENCE [LARGE SCALE GENOMIC DNA]</scope>
    <source>
        <strain evidence="1">P6</strain>
    </source>
</reference>
<dbReference type="Proteomes" id="UP001163321">
    <property type="component" value="Chromosome 13"/>
</dbReference>
<accession>A0ACC0WFN3</accession>
<gene>
    <name evidence="1" type="ORF">PsorP6_012653</name>
</gene>